<dbReference type="SUPFAM" id="SSF56219">
    <property type="entry name" value="DNase I-like"/>
    <property type="match status" value="1"/>
</dbReference>
<reference evidence="1" key="1">
    <citation type="submission" date="2015-11" db="EMBL/GenBank/DDBJ databases">
        <title>De novo transcriptome assembly of four potential Pierce s Disease insect vectors from Arizona vineyards.</title>
        <authorList>
            <person name="Tassone E.E."/>
        </authorList>
    </citation>
    <scope>NUCLEOTIDE SEQUENCE</scope>
</reference>
<dbReference type="AlphaFoldDB" id="A0A1B6FI98"/>
<accession>A0A1B6FI98</accession>
<dbReference type="EMBL" id="GECZ01019833">
    <property type="protein sequence ID" value="JAS49936.1"/>
    <property type="molecule type" value="Transcribed_RNA"/>
</dbReference>
<evidence type="ECO:0000313" key="1">
    <source>
        <dbReference type="EMBL" id="JAS49936.1"/>
    </source>
</evidence>
<protein>
    <recommendedName>
        <fullName evidence="2">Endonuclease/exonuclease/phosphatase domain-containing protein</fullName>
    </recommendedName>
</protein>
<name>A0A1B6FI98_9HEMI</name>
<feature type="non-terminal residue" evidence="1">
    <location>
        <position position="1"/>
    </location>
</feature>
<gene>
    <name evidence="1" type="ORF">g.50518</name>
</gene>
<dbReference type="Gene3D" id="3.60.10.10">
    <property type="entry name" value="Endonuclease/exonuclease/phosphatase"/>
    <property type="match status" value="1"/>
</dbReference>
<sequence length="172" mass="19514">NIRSYGKNFDNLLVYLDAIKVCWDIIVLSETWLDENGVGMGLEGFNWYKTVRGANRNDGVLVYVRECVCGVSVQEAELGGVHGLLCDFTYNNKQFNLLAVYRTHDNDLDDFTAALSDHYSHLTKTKTYILIGDINANILIPDNKTERYLDVLYECGFMCGIYYPTREVGASQ</sequence>
<evidence type="ECO:0008006" key="2">
    <source>
        <dbReference type="Google" id="ProtNLM"/>
    </source>
</evidence>
<proteinExistence type="predicted"/>
<organism evidence="1">
    <name type="scientific">Cuerna arida</name>
    <dbReference type="NCBI Taxonomy" id="1464854"/>
    <lineage>
        <taxon>Eukaryota</taxon>
        <taxon>Metazoa</taxon>
        <taxon>Ecdysozoa</taxon>
        <taxon>Arthropoda</taxon>
        <taxon>Hexapoda</taxon>
        <taxon>Insecta</taxon>
        <taxon>Pterygota</taxon>
        <taxon>Neoptera</taxon>
        <taxon>Paraneoptera</taxon>
        <taxon>Hemiptera</taxon>
        <taxon>Auchenorrhyncha</taxon>
        <taxon>Membracoidea</taxon>
        <taxon>Cicadellidae</taxon>
        <taxon>Cicadellinae</taxon>
        <taxon>Proconiini</taxon>
        <taxon>Cuerna</taxon>
    </lineage>
</organism>
<feature type="non-terminal residue" evidence="1">
    <location>
        <position position="172"/>
    </location>
</feature>
<dbReference type="InterPro" id="IPR036691">
    <property type="entry name" value="Endo/exonu/phosph_ase_sf"/>
</dbReference>